<sequence>MDAAPLNIAYGHARRAVVEADKGHAQVASKEHELAAGEFSKARDGTQDLEAIRILELLQDHHRQLAAAIQLQQSRSAPKSSSSTKEGEDLKSITPSESQPSQPQAATTRSSTSPVRTRRNPHRDLSSSIASNLARQRRGLPATPELNTQQVGGKILSHIDRPGYNRQLSPERTRKQPKPAEAKDATLTPVAPARRNSDSFATFYGAFETVFSKLSAPLAFAGLPLTAEQALAENAKATAQKEKTRAPSSDEPDLTSIYSKAAMKAIREDAGPLFGPQESFYLVPPTGGTLSYAGMVSGQRDPRNPAHIPETIDEDADEFVDARENLGPPSPRSLRGSKKGASPSISRGESMRKSGFGKTQEELELEVKMLRKSLDIYAQRVQMWEMSAQSQSMALQQSIRAARPTPSLPATVSDPRSIDTASSADGNDKIKELEEMLQREREEREMLVGKNEKIAKENEKLHANIGRYREKWEQLKAGARRRERTTPGGAGGRPETIGEASDEL</sequence>
<evidence type="ECO:0000313" key="3">
    <source>
        <dbReference type="Proteomes" id="UP000800235"/>
    </source>
</evidence>
<proteinExistence type="predicted"/>
<feature type="region of interest" description="Disordered" evidence="1">
    <location>
        <begin position="405"/>
        <end position="430"/>
    </location>
</feature>
<dbReference type="PANTHER" id="PTHR40130:SF1">
    <property type="entry name" value="SPINDLE POLE BODY-ASSOCIATED PROTEIN CUT12 DOMAIN-CONTAINING PROTEIN"/>
    <property type="match status" value="1"/>
</dbReference>
<organism evidence="2 3">
    <name type="scientific">Tothia fuscella</name>
    <dbReference type="NCBI Taxonomy" id="1048955"/>
    <lineage>
        <taxon>Eukaryota</taxon>
        <taxon>Fungi</taxon>
        <taxon>Dikarya</taxon>
        <taxon>Ascomycota</taxon>
        <taxon>Pezizomycotina</taxon>
        <taxon>Dothideomycetes</taxon>
        <taxon>Pleosporomycetidae</taxon>
        <taxon>Venturiales</taxon>
        <taxon>Cylindrosympodiaceae</taxon>
        <taxon>Tothia</taxon>
    </lineage>
</organism>
<feature type="region of interest" description="Disordered" evidence="1">
    <location>
        <begin position="322"/>
        <end position="359"/>
    </location>
</feature>
<feature type="region of interest" description="Disordered" evidence="1">
    <location>
        <begin position="71"/>
        <end position="193"/>
    </location>
</feature>
<dbReference type="AlphaFoldDB" id="A0A9P4NLJ1"/>
<protein>
    <submittedName>
        <fullName evidence="2">Uncharacterized protein</fullName>
    </submittedName>
</protein>
<dbReference type="EMBL" id="MU007063">
    <property type="protein sequence ID" value="KAF2426544.1"/>
    <property type="molecule type" value="Genomic_DNA"/>
</dbReference>
<evidence type="ECO:0000256" key="1">
    <source>
        <dbReference type="SAM" id="MobiDB-lite"/>
    </source>
</evidence>
<reference evidence="2" key="1">
    <citation type="journal article" date="2020" name="Stud. Mycol.">
        <title>101 Dothideomycetes genomes: a test case for predicting lifestyles and emergence of pathogens.</title>
        <authorList>
            <person name="Haridas S."/>
            <person name="Albert R."/>
            <person name="Binder M."/>
            <person name="Bloem J."/>
            <person name="Labutti K."/>
            <person name="Salamov A."/>
            <person name="Andreopoulos B."/>
            <person name="Baker S."/>
            <person name="Barry K."/>
            <person name="Bills G."/>
            <person name="Bluhm B."/>
            <person name="Cannon C."/>
            <person name="Castanera R."/>
            <person name="Culley D."/>
            <person name="Daum C."/>
            <person name="Ezra D."/>
            <person name="Gonzalez J."/>
            <person name="Henrissat B."/>
            <person name="Kuo A."/>
            <person name="Liang C."/>
            <person name="Lipzen A."/>
            <person name="Lutzoni F."/>
            <person name="Magnuson J."/>
            <person name="Mondo S."/>
            <person name="Nolan M."/>
            <person name="Ohm R."/>
            <person name="Pangilinan J."/>
            <person name="Park H.-J."/>
            <person name="Ramirez L."/>
            <person name="Alfaro M."/>
            <person name="Sun H."/>
            <person name="Tritt A."/>
            <person name="Yoshinaga Y."/>
            <person name="Zwiers L.-H."/>
            <person name="Turgeon B."/>
            <person name="Goodwin S."/>
            <person name="Spatafora J."/>
            <person name="Crous P."/>
            <person name="Grigoriev I."/>
        </authorList>
    </citation>
    <scope>NUCLEOTIDE SEQUENCE</scope>
    <source>
        <strain evidence="2">CBS 130266</strain>
    </source>
</reference>
<name>A0A9P4NLJ1_9PEZI</name>
<feature type="region of interest" description="Disordered" evidence="1">
    <location>
        <begin position="475"/>
        <end position="504"/>
    </location>
</feature>
<dbReference type="Proteomes" id="UP000800235">
    <property type="component" value="Unassembled WGS sequence"/>
</dbReference>
<feature type="compositionally biased region" description="Low complexity" evidence="1">
    <location>
        <begin position="74"/>
        <end position="83"/>
    </location>
</feature>
<dbReference type="PANTHER" id="PTHR40130">
    <property type="entry name" value="EXPRESSED PROTEIN"/>
    <property type="match status" value="1"/>
</dbReference>
<feature type="region of interest" description="Disordered" evidence="1">
    <location>
        <begin position="234"/>
        <end position="255"/>
    </location>
</feature>
<feature type="compositionally biased region" description="Polar residues" evidence="1">
    <location>
        <begin position="93"/>
        <end position="106"/>
    </location>
</feature>
<evidence type="ECO:0000313" key="2">
    <source>
        <dbReference type="EMBL" id="KAF2426544.1"/>
    </source>
</evidence>
<gene>
    <name evidence="2" type="ORF">EJ08DRAFT_699842</name>
</gene>
<comment type="caution">
    <text evidence="2">The sequence shown here is derived from an EMBL/GenBank/DDBJ whole genome shotgun (WGS) entry which is preliminary data.</text>
</comment>
<feature type="compositionally biased region" description="Basic and acidic residues" evidence="1">
    <location>
        <begin position="157"/>
        <end position="184"/>
    </location>
</feature>
<keyword evidence="3" id="KW-1185">Reference proteome</keyword>
<dbReference type="OrthoDB" id="3197614at2759"/>
<accession>A0A9P4NLJ1</accession>
<dbReference type="Gene3D" id="1.20.58.80">
    <property type="entry name" value="Phosphotransferase system, lactose/cellobiose-type IIA subunit"/>
    <property type="match status" value="1"/>
</dbReference>